<dbReference type="eggNOG" id="COG4585">
    <property type="taxonomic scope" value="Bacteria"/>
</dbReference>
<evidence type="ECO:0000256" key="10">
    <source>
        <dbReference type="SAM" id="Phobius"/>
    </source>
</evidence>
<evidence type="ECO:0000256" key="6">
    <source>
        <dbReference type="ARBA" id="ARBA00022777"/>
    </source>
</evidence>
<evidence type="ECO:0000256" key="5">
    <source>
        <dbReference type="ARBA" id="ARBA00022741"/>
    </source>
</evidence>
<dbReference type="HOGENOM" id="CLU_000445_20_1_11"/>
<dbReference type="GO" id="GO:0046983">
    <property type="term" value="F:protein dimerization activity"/>
    <property type="evidence" value="ECO:0007669"/>
    <property type="project" value="InterPro"/>
</dbReference>
<feature type="region of interest" description="Disordered" evidence="9">
    <location>
        <begin position="317"/>
        <end position="336"/>
    </location>
</feature>
<feature type="transmembrane region" description="Helical" evidence="10">
    <location>
        <begin position="12"/>
        <end position="30"/>
    </location>
</feature>
<dbReference type="Gene3D" id="1.20.5.1930">
    <property type="match status" value="1"/>
</dbReference>
<dbReference type="GO" id="GO:0005524">
    <property type="term" value="F:ATP binding"/>
    <property type="evidence" value="ECO:0007669"/>
    <property type="project" value="UniProtKB-KW"/>
</dbReference>
<protein>
    <recommendedName>
        <fullName evidence="2">histidine kinase</fullName>
        <ecNumber evidence="2">2.7.13.3</ecNumber>
    </recommendedName>
</protein>
<dbReference type="InterPro" id="IPR005467">
    <property type="entry name" value="His_kinase_dom"/>
</dbReference>
<evidence type="ECO:0000256" key="7">
    <source>
        <dbReference type="ARBA" id="ARBA00022840"/>
    </source>
</evidence>
<dbReference type="Pfam" id="PF23539">
    <property type="entry name" value="DUF7134"/>
    <property type="match status" value="1"/>
</dbReference>
<evidence type="ECO:0000259" key="11">
    <source>
        <dbReference type="PROSITE" id="PS50109"/>
    </source>
</evidence>
<keyword evidence="4 12" id="KW-0808">Transferase</keyword>
<dbReference type="InterPro" id="IPR050482">
    <property type="entry name" value="Sensor_HK_TwoCompSys"/>
</dbReference>
<keyword evidence="7" id="KW-0067">ATP-binding</keyword>
<dbReference type="Pfam" id="PF02518">
    <property type="entry name" value="HATPase_c"/>
    <property type="match status" value="1"/>
</dbReference>
<dbReference type="CDD" id="cd16917">
    <property type="entry name" value="HATPase_UhpB-NarQ-NarX-like"/>
    <property type="match status" value="1"/>
</dbReference>
<keyword evidence="5" id="KW-0547">Nucleotide-binding</keyword>
<dbReference type="InterPro" id="IPR036890">
    <property type="entry name" value="HATPase_C_sf"/>
</dbReference>
<dbReference type="Gene3D" id="3.30.565.10">
    <property type="entry name" value="Histidine kinase-like ATPase, C-terminal domain"/>
    <property type="match status" value="1"/>
</dbReference>
<organism evidence="12 13">
    <name type="scientific">Thermomonospora curvata (strain ATCC 19995 / DSM 43183 / JCM 3096 / KCTC 9072 / NBRC 15933 / NCIMB 10081 / Henssen B9)</name>
    <dbReference type="NCBI Taxonomy" id="471852"/>
    <lineage>
        <taxon>Bacteria</taxon>
        <taxon>Bacillati</taxon>
        <taxon>Actinomycetota</taxon>
        <taxon>Actinomycetes</taxon>
        <taxon>Streptosporangiales</taxon>
        <taxon>Thermomonosporaceae</taxon>
        <taxon>Thermomonospora</taxon>
    </lineage>
</organism>
<feature type="transmembrane region" description="Helical" evidence="10">
    <location>
        <begin position="61"/>
        <end position="77"/>
    </location>
</feature>
<evidence type="ECO:0000256" key="8">
    <source>
        <dbReference type="ARBA" id="ARBA00023012"/>
    </source>
</evidence>
<dbReference type="Pfam" id="PF07730">
    <property type="entry name" value="HisKA_3"/>
    <property type="match status" value="1"/>
</dbReference>
<feature type="domain" description="Histidine kinase" evidence="11">
    <location>
        <begin position="282"/>
        <end position="367"/>
    </location>
</feature>
<dbReference type="STRING" id="471852.Tcur_0111"/>
<dbReference type="PROSITE" id="PS50109">
    <property type="entry name" value="HIS_KIN"/>
    <property type="match status" value="1"/>
</dbReference>
<feature type="transmembrane region" description="Helical" evidence="10">
    <location>
        <begin position="36"/>
        <end position="56"/>
    </location>
</feature>
<evidence type="ECO:0000313" key="12">
    <source>
        <dbReference type="EMBL" id="ACY95719.1"/>
    </source>
</evidence>
<keyword evidence="10" id="KW-0812">Transmembrane</keyword>
<keyword evidence="10" id="KW-0472">Membrane</keyword>
<reference evidence="12 13" key="1">
    <citation type="journal article" date="2011" name="Stand. Genomic Sci.">
        <title>Complete genome sequence of Thermomonospora curvata type strain (B9).</title>
        <authorList>
            <person name="Chertkov O."/>
            <person name="Sikorski J."/>
            <person name="Nolan M."/>
            <person name="Lapidus A."/>
            <person name="Lucas S."/>
            <person name="Del Rio T.G."/>
            <person name="Tice H."/>
            <person name="Cheng J.F."/>
            <person name="Goodwin L."/>
            <person name="Pitluck S."/>
            <person name="Liolios K."/>
            <person name="Ivanova N."/>
            <person name="Mavromatis K."/>
            <person name="Mikhailova N."/>
            <person name="Ovchinnikova G."/>
            <person name="Pati A."/>
            <person name="Chen A."/>
            <person name="Palaniappan K."/>
            <person name="Djao O.D."/>
            <person name="Land M."/>
            <person name="Hauser L."/>
            <person name="Chang Y.J."/>
            <person name="Jeffries C.D."/>
            <person name="Brettin T."/>
            <person name="Han C."/>
            <person name="Detter J.C."/>
            <person name="Rohde M."/>
            <person name="Goker M."/>
            <person name="Woyke T."/>
            <person name="Bristow J."/>
            <person name="Eisen J.A."/>
            <person name="Markowitz V."/>
            <person name="Hugenholtz P."/>
            <person name="Klenk H.P."/>
            <person name="Kyrpides N.C."/>
        </authorList>
    </citation>
    <scope>NUCLEOTIDE SEQUENCE [LARGE SCALE GENOMIC DNA]</scope>
    <source>
        <strain evidence="13">ATCC 19995 / DSM 43183 / JCM 3096 / KCTC 9072 / NBRC 15933 / NCIMB 10081 / Henssen B9</strain>
    </source>
</reference>
<dbReference type="AlphaFoldDB" id="D1AEA3"/>
<evidence type="ECO:0000256" key="3">
    <source>
        <dbReference type="ARBA" id="ARBA00022553"/>
    </source>
</evidence>
<evidence type="ECO:0000256" key="2">
    <source>
        <dbReference type="ARBA" id="ARBA00012438"/>
    </source>
</evidence>
<dbReference type="Proteomes" id="UP000001918">
    <property type="component" value="Chromosome"/>
</dbReference>
<dbReference type="SMART" id="SM00387">
    <property type="entry name" value="HATPase_c"/>
    <property type="match status" value="1"/>
</dbReference>
<keyword evidence="8" id="KW-0902">Two-component regulatory system</keyword>
<accession>D1AEA3</accession>
<dbReference type="InterPro" id="IPR055558">
    <property type="entry name" value="DUF7134"/>
</dbReference>
<name>D1AEA3_THECD</name>
<dbReference type="EMBL" id="CP001738">
    <property type="protein sequence ID" value="ACY95719.1"/>
    <property type="molecule type" value="Genomic_DNA"/>
</dbReference>
<evidence type="ECO:0000256" key="4">
    <source>
        <dbReference type="ARBA" id="ARBA00022679"/>
    </source>
</evidence>
<keyword evidence="13" id="KW-1185">Reference proteome</keyword>
<dbReference type="InterPro" id="IPR003594">
    <property type="entry name" value="HATPase_dom"/>
</dbReference>
<dbReference type="InterPro" id="IPR011712">
    <property type="entry name" value="Sig_transdc_His_kin_sub3_dim/P"/>
</dbReference>
<gene>
    <name evidence="12" type="ordered locus">Tcur_0111</name>
</gene>
<dbReference type="SUPFAM" id="SSF55874">
    <property type="entry name" value="ATPase domain of HSP90 chaperone/DNA topoisomerase II/histidine kinase"/>
    <property type="match status" value="1"/>
</dbReference>
<keyword evidence="6 12" id="KW-0418">Kinase</keyword>
<feature type="transmembrane region" description="Helical" evidence="10">
    <location>
        <begin position="129"/>
        <end position="148"/>
    </location>
</feature>
<feature type="transmembrane region" description="Helical" evidence="10">
    <location>
        <begin position="105"/>
        <end position="123"/>
    </location>
</feature>
<comment type="catalytic activity">
    <reaction evidence="1">
        <text>ATP + protein L-histidine = ADP + protein N-phospho-L-histidine.</text>
        <dbReference type="EC" id="2.7.13.3"/>
    </reaction>
</comment>
<evidence type="ECO:0000256" key="9">
    <source>
        <dbReference type="SAM" id="MobiDB-lite"/>
    </source>
</evidence>
<sequence length="372" mass="38794">MRLPQGRAADAAIAGGMFALMAVAGLRAFIGERLEPWPVTVAGWALTAAACGALYLRRRRPVAVAVFVLAVTIAYYLGSAYDGPLLVVFIVALYTVAAEGRLQAAVALAALALICVGAGTLAGNDEVNGIALFMLAGWLVAVVALGQVRHGRLAYLQEVQRRAAGEERLRIARELHDVVGHHLSLINVQSAAALHRIGKDPAQAKAALGAIKESSRTALRDLRATLGVLRESGEQAPTAPAPGLARLEELIESARLAGLQVHAETGGEQRPLPTEVDLAAYRIVQEALTNVTRHARAGAVTVRLDHGPGELTVEVTDDGRGPVPPAGPPGSGISGMRERARALGGELVAGPRPGGGFTVRARLPYRNGASAR</sequence>
<dbReference type="EC" id="2.7.13.3" evidence="2"/>
<dbReference type="KEGG" id="tcu:Tcur_0111"/>
<dbReference type="GO" id="GO:0016020">
    <property type="term" value="C:membrane"/>
    <property type="evidence" value="ECO:0007669"/>
    <property type="project" value="InterPro"/>
</dbReference>
<evidence type="ECO:0000256" key="1">
    <source>
        <dbReference type="ARBA" id="ARBA00000085"/>
    </source>
</evidence>
<keyword evidence="10" id="KW-1133">Transmembrane helix</keyword>
<evidence type="ECO:0000313" key="13">
    <source>
        <dbReference type="Proteomes" id="UP000001918"/>
    </source>
</evidence>
<proteinExistence type="predicted"/>
<dbReference type="PANTHER" id="PTHR24421:SF10">
    <property type="entry name" value="NITRATE_NITRITE SENSOR PROTEIN NARQ"/>
    <property type="match status" value="1"/>
</dbReference>
<dbReference type="PANTHER" id="PTHR24421">
    <property type="entry name" value="NITRATE/NITRITE SENSOR PROTEIN NARX-RELATED"/>
    <property type="match status" value="1"/>
</dbReference>
<dbReference type="GO" id="GO:0000155">
    <property type="term" value="F:phosphorelay sensor kinase activity"/>
    <property type="evidence" value="ECO:0007669"/>
    <property type="project" value="InterPro"/>
</dbReference>
<keyword evidence="3" id="KW-0597">Phosphoprotein</keyword>